<dbReference type="GO" id="GO:0016020">
    <property type="term" value="C:membrane"/>
    <property type="evidence" value="ECO:0007669"/>
    <property type="project" value="UniProtKB-SubCell"/>
</dbReference>
<name>A0A5M8QRR3_9BACT</name>
<proteinExistence type="predicted"/>
<dbReference type="PANTHER" id="PTHR37422">
    <property type="entry name" value="TEICHURONIC ACID BIOSYNTHESIS PROTEIN TUAE"/>
    <property type="match status" value="1"/>
</dbReference>
<feature type="domain" description="O-antigen ligase-related" evidence="6">
    <location>
        <begin position="261"/>
        <end position="401"/>
    </location>
</feature>
<evidence type="ECO:0000313" key="7">
    <source>
        <dbReference type="EMBL" id="KAA6437740.1"/>
    </source>
</evidence>
<sequence>MEQIARTTDKKSSFFLIPLAVLAAIGVGWMTAQVGFLVPGLVLALLLVVPLVYLIFKEPRIGIISLVSYCFIYNLFAREIGHFQYLYIVDALVVLSWLAALFHTTKDYDWSLMRNEICVLGAIWTIINILEIFNPAGSSLLGWMLEMRYHLLWILVVPLCLVVFNRNKDLNAFLILLICMSLLATINGVKQVTIGLFPGELEWLNSYGYMTHLIWGELRVFSFFSDASQFGASQAHMFVIAFTLALGPFKRWKKVLCGLAALAFLYGESISGTRGALFTLFIGLGVVLLITKNLKVIGIALVFAVVGFCFLKFTYIGESHFEIRRMRSALSSNDASFNIRLSNQLKLKEYLAEHPFGGGVGAIGYTGEKYNKGTYLATIPPDSYWVKVWAEYGIVGFVIWISMMMYIIGKSCGIVWNTKDKGLRFKLTALTAGFTGIVISSYGNEIMNMQPSSMILFVSWAFIFLGPKLDKEATSLEAHA</sequence>
<evidence type="ECO:0000256" key="3">
    <source>
        <dbReference type="ARBA" id="ARBA00022989"/>
    </source>
</evidence>
<reference evidence="8 10" key="3">
    <citation type="submission" date="2024-08" db="EMBL/GenBank/DDBJ databases">
        <authorList>
            <person name="Wei W."/>
        </authorList>
    </citation>
    <scope>NUCLEOTIDE SEQUENCE [LARGE SCALE GENOMIC DNA]</scope>
    <source>
        <strain evidence="8 10">XU2</strain>
    </source>
</reference>
<evidence type="ECO:0000259" key="6">
    <source>
        <dbReference type="Pfam" id="PF04932"/>
    </source>
</evidence>
<feature type="transmembrane region" description="Helical" evidence="5">
    <location>
        <begin position="61"/>
        <end position="77"/>
    </location>
</feature>
<evidence type="ECO:0000256" key="5">
    <source>
        <dbReference type="SAM" id="Phobius"/>
    </source>
</evidence>
<feature type="transmembrane region" description="Helical" evidence="5">
    <location>
        <begin position="83"/>
        <end position="105"/>
    </location>
</feature>
<reference evidence="7 9" key="2">
    <citation type="submission" date="2019-09" db="EMBL/GenBank/DDBJ databases">
        <title>A bacterium isolated from glacier soil.</title>
        <authorList>
            <person name="Liu Q."/>
        </authorList>
    </citation>
    <scope>NUCLEOTIDE SEQUENCE [LARGE SCALE GENOMIC DNA]</scope>
    <source>
        <strain evidence="7 9">MDT1-10-3</strain>
    </source>
</reference>
<feature type="transmembrane region" description="Helical" evidence="5">
    <location>
        <begin position="171"/>
        <end position="189"/>
    </location>
</feature>
<evidence type="ECO:0000256" key="2">
    <source>
        <dbReference type="ARBA" id="ARBA00022692"/>
    </source>
</evidence>
<accession>A0A5M8QRR3</accession>
<dbReference type="OrthoDB" id="783093at2"/>
<dbReference type="Pfam" id="PF04932">
    <property type="entry name" value="Wzy_C"/>
    <property type="match status" value="1"/>
</dbReference>
<dbReference type="InterPro" id="IPR007016">
    <property type="entry name" value="O-antigen_ligase-rel_domated"/>
</dbReference>
<feature type="transmembrane region" description="Helical" evidence="5">
    <location>
        <begin position="427"/>
        <end position="443"/>
    </location>
</feature>
<keyword evidence="7" id="KW-0436">Ligase</keyword>
<evidence type="ECO:0000313" key="9">
    <source>
        <dbReference type="Proteomes" id="UP000323866"/>
    </source>
</evidence>
<dbReference type="EMBL" id="JBGOGF010000008">
    <property type="protein sequence ID" value="MFA1772602.1"/>
    <property type="molecule type" value="Genomic_DNA"/>
</dbReference>
<dbReference type="Proteomes" id="UP000323866">
    <property type="component" value="Unassembled WGS sequence"/>
</dbReference>
<keyword evidence="4 5" id="KW-0472">Membrane</keyword>
<feature type="transmembrane region" description="Helical" evidence="5">
    <location>
        <begin position="147"/>
        <end position="164"/>
    </location>
</feature>
<feature type="transmembrane region" description="Helical" evidence="5">
    <location>
        <begin position="36"/>
        <end position="56"/>
    </location>
</feature>
<comment type="caution">
    <text evidence="7">The sequence shown here is derived from an EMBL/GenBank/DDBJ whole genome shotgun (WGS) entry which is preliminary data.</text>
</comment>
<comment type="subcellular location">
    <subcellularLocation>
        <location evidence="1">Membrane</location>
        <topology evidence="1">Multi-pass membrane protein</topology>
    </subcellularLocation>
</comment>
<feature type="transmembrane region" description="Helical" evidence="5">
    <location>
        <begin position="296"/>
        <end position="317"/>
    </location>
</feature>
<dbReference type="RefSeq" id="WP_149097360.1">
    <property type="nucleotide sequence ID" value="NZ_BMMG01000001.1"/>
</dbReference>
<dbReference type="PANTHER" id="PTHR37422:SF13">
    <property type="entry name" value="LIPOPOLYSACCHARIDE BIOSYNTHESIS PROTEIN PA4999-RELATED"/>
    <property type="match status" value="1"/>
</dbReference>
<feature type="transmembrane region" description="Helical" evidence="5">
    <location>
        <begin position="227"/>
        <end position="247"/>
    </location>
</feature>
<reference evidence="7 9" key="1">
    <citation type="submission" date="2019-07" db="EMBL/GenBank/DDBJ databases">
        <authorList>
            <person name="Qu J.-H."/>
        </authorList>
    </citation>
    <scope>NUCLEOTIDE SEQUENCE [LARGE SCALE GENOMIC DNA]</scope>
    <source>
        <strain evidence="7 9">MDT1-10-3</strain>
    </source>
</reference>
<evidence type="ECO:0000313" key="10">
    <source>
        <dbReference type="Proteomes" id="UP001570846"/>
    </source>
</evidence>
<keyword evidence="10" id="KW-1185">Reference proteome</keyword>
<keyword evidence="2 5" id="KW-0812">Transmembrane</keyword>
<evidence type="ECO:0000256" key="4">
    <source>
        <dbReference type="ARBA" id="ARBA00023136"/>
    </source>
</evidence>
<evidence type="ECO:0000256" key="1">
    <source>
        <dbReference type="ARBA" id="ARBA00004141"/>
    </source>
</evidence>
<dbReference type="EMBL" id="VKKZ01000010">
    <property type="protein sequence ID" value="KAA6437740.1"/>
    <property type="molecule type" value="Genomic_DNA"/>
</dbReference>
<feature type="transmembrane region" description="Helical" evidence="5">
    <location>
        <begin position="12"/>
        <end position="30"/>
    </location>
</feature>
<dbReference type="InterPro" id="IPR051533">
    <property type="entry name" value="WaaL-like"/>
</dbReference>
<protein>
    <submittedName>
        <fullName evidence="7">O-antigen ligase family protein</fullName>
    </submittedName>
</protein>
<evidence type="ECO:0000313" key="8">
    <source>
        <dbReference type="EMBL" id="MFA1772602.1"/>
    </source>
</evidence>
<gene>
    <name evidence="8" type="ORF">ACD591_14970</name>
    <name evidence="7" type="ORF">FOE74_04350</name>
</gene>
<organism evidence="7 9">
    <name type="scientific">Rufibacter glacialis</name>
    <dbReference type="NCBI Taxonomy" id="1259555"/>
    <lineage>
        <taxon>Bacteria</taxon>
        <taxon>Pseudomonadati</taxon>
        <taxon>Bacteroidota</taxon>
        <taxon>Cytophagia</taxon>
        <taxon>Cytophagales</taxon>
        <taxon>Hymenobacteraceae</taxon>
        <taxon>Rufibacter</taxon>
    </lineage>
</organism>
<feature type="transmembrane region" description="Helical" evidence="5">
    <location>
        <begin position="117"/>
        <end position="135"/>
    </location>
</feature>
<dbReference type="GO" id="GO:0016874">
    <property type="term" value="F:ligase activity"/>
    <property type="evidence" value="ECO:0007669"/>
    <property type="project" value="UniProtKB-KW"/>
</dbReference>
<dbReference type="AlphaFoldDB" id="A0A5M8QRR3"/>
<feature type="transmembrane region" description="Helical" evidence="5">
    <location>
        <begin position="388"/>
        <end position="407"/>
    </location>
</feature>
<feature type="transmembrane region" description="Helical" evidence="5">
    <location>
        <begin position="259"/>
        <end position="290"/>
    </location>
</feature>
<keyword evidence="3 5" id="KW-1133">Transmembrane helix</keyword>
<dbReference type="Proteomes" id="UP001570846">
    <property type="component" value="Unassembled WGS sequence"/>
</dbReference>